<dbReference type="OrthoDB" id="10502697at2759"/>
<organism evidence="2 3">
    <name type="scientific">Wickerhamomyces pijperi</name>
    <name type="common">Yeast</name>
    <name type="synonym">Pichia pijperi</name>
    <dbReference type="NCBI Taxonomy" id="599730"/>
    <lineage>
        <taxon>Eukaryota</taxon>
        <taxon>Fungi</taxon>
        <taxon>Dikarya</taxon>
        <taxon>Ascomycota</taxon>
        <taxon>Saccharomycotina</taxon>
        <taxon>Saccharomycetes</taxon>
        <taxon>Phaffomycetales</taxon>
        <taxon>Wickerhamomycetaceae</taxon>
        <taxon>Wickerhamomyces</taxon>
    </lineage>
</organism>
<proteinExistence type="predicted"/>
<dbReference type="AlphaFoldDB" id="A0A9P8TMN9"/>
<feature type="compositionally biased region" description="Low complexity" evidence="1">
    <location>
        <begin position="272"/>
        <end position="290"/>
    </location>
</feature>
<evidence type="ECO:0000313" key="2">
    <source>
        <dbReference type="EMBL" id="KAH3685218.1"/>
    </source>
</evidence>
<sequence>MSTVAEIVDKANPFHSSPLTNFKNLSTTLTHVYDHYPIVKETTEALLQLSFINYIATFTANLYLDFKTSILNKYFTFINDLVYFFDNYINKWVFINGVDYWLPALSKLHLAHFYPSNQWSNFQTLSYKVVKYLESVFNPVVAPVMKYVNGGFEYAIDNYLPKNTEATVVTSNNANGVLEPASETQVIDATESKVTEEEEEVAKGVKKFVELTNEAIERVQPLVQKKITTIKSVPKDIQTQVSKSSNGLAKKIGLKKSSDKTGTPEASTEEGATANADTATAATSTAVTTAPNVEVSA</sequence>
<accession>A0A9P8TMN9</accession>
<reference evidence="2" key="1">
    <citation type="journal article" date="2021" name="Open Biol.">
        <title>Shared evolutionary footprints suggest mitochondrial oxidative damage underlies multiple complex I losses in fungi.</title>
        <authorList>
            <person name="Schikora-Tamarit M.A."/>
            <person name="Marcet-Houben M."/>
            <person name="Nosek J."/>
            <person name="Gabaldon T."/>
        </authorList>
    </citation>
    <scope>NUCLEOTIDE SEQUENCE</scope>
    <source>
        <strain evidence="2">CBS2887</strain>
    </source>
</reference>
<dbReference type="Pfam" id="PF17316">
    <property type="entry name" value="Perilipin_2"/>
    <property type="match status" value="1"/>
</dbReference>
<comment type="caution">
    <text evidence="2">The sequence shown here is derived from an EMBL/GenBank/DDBJ whole genome shotgun (WGS) entry which is preliminary data.</text>
</comment>
<keyword evidence="3" id="KW-1185">Reference proteome</keyword>
<name>A0A9P8TMN9_WICPI</name>
<reference evidence="2" key="2">
    <citation type="submission" date="2021-01" db="EMBL/GenBank/DDBJ databases">
        <authorList>
            <person name="Schikora-Tamarit M.A."/>
        </authorList>
    </citation>
    <scope>NUCLEOTIDE SEQUENCE</scope>
    <source>
        <strain evidence="2">CBS2887</strain>
    </source>
</reference>
<dbReference type="Proteomes" id="UP000774326">
    <property type="component" value="Unassembled WGS sequence"/>
</dbReference>
<dbReference type="EMBL" id="JAEUBG010002094">
    <property type="protein sequence ID" value="KAH3685218.1"/>
    <property type="molecule type" value="Genomic_DNA"/>
</dbReference>
<feature type="region of interest" description="Disordered" evidence="1">
    <location>
        <begin position="250"/>
        <end position="297"/>
    </location>
</feature>
<evidence type="ECO:0000256" key="1">
    <source>
        <dbReference type="SAM" id="MobiDB-lite"/>
    </source>
</evidence>
<evidence type="ECO:0000313" key="3">
    <source>
        <dbReference type="Proteomes" id="UP000774326"/>
    </source>
</evidence>
<gene>
    <name evidence="2" type="ORF">WICPIJ_003812</name>
</gene>
<protein>
    <submittedName>
        <fullName evidence="2">Uncharacterized protein</fullName>
    </submittedName>
</protein>